<evidence type="ECO:0000256" key="1">
    <source>
        <dbReference type="SAM" id="MobiDB-lite"/>
    </source>
</evidence>
<dbReference type="RefSeq" id="XP_016219012.1">
    <property type="nucleotide sequence ID" value="XM_016352755.1"/>
</dbReference>
<sequence length="322" mass="34982">MDPQFDVTSVLGVATSSARLAGALYDVSSTLKAAKKDVQLVAGDFRTFAAILRTVHRSLANANRRAQHSAVVIGAGEVVRGLVDGIKSMYEDAYELLASLESMKNDGSLALRIRARFAKARWLFQKSRIEVLSGRLKSFQASLHLLVSTVDLEVALEDKFPPDLVEALKAEKDINFKLAELQNRDLTATLKEAEGMQTEARKLISRSSLLLGLPALRAWPLLDSKPQKAVLQLALIRSGTAAHCDQRPRPSATSVLPPVRDQAAVRNRASTAGHGVASDHAPEDLVDGRSRAAGRGDGRLYFDWDEDGPEISQHVLTAPPYS</sequence>
<dbReference type="GeneID" id="27308052"/>
<keyword evidence="3" id="KW-1185">Reference proteome</keyword>
<feature type="compositionally biased region" description="Basic and acidic residues" evidence="1">
    <location>
        <begin position="280"/>
        <end position="292"/>
    </location>
</feature>
<dbReference type="InterPro" id="IPR039327">
    <property type="entry name" value="CON7-like"/>
</dbReference>
<dbReference type="Proteomes" id="UP000053259">
    <property type="component" value="Unassembled WGS sequence"/>
</dbReference>
<reference evidence="2 3" key="1">
    <citation type="submission" date="2015-01" db="EMBL/GenBank/DDBJ databases">
        <title>The Genome Sequence of Ochroconis gallopava CBS43764.</title>
        <authorList>
            <consortium name="The Broad Institute Genomics Platform"/>
            <person name="Cuomo C."/>
            <person name="de Hoog S."/>
            <person name="Gorbushina A."/>
            <person name="Stielow B."/>
            <person name="Teixiera M."/>
            <person name="Abouelleil A."/>
            <person name="Chapman S.B."/>
            <person name="Priest M."/>
            <person name="Young S.K."/>
            <person name="Wortman J."/>
            <person name="Nusbaum C."/>
            <person name="Birren B."/>
        </authorList>
    </citation>
    <scope>NUCLEOTIDE SEQUENCE [LARGE SCALE GENOMIC DNA]</scope>
    <source>
        <strain evidence="2 3">CBS 43764</strain>
    </source>
</reference>
<organism evidence="2 3">
    <name type="scientific">Verruconis gallopava</name>
    <dbReference type="NCBI Taxonomy" id="253628"/>
    <lineage>
        <taxon>Eukaryota</taxon>
        <taxon>Fungi</taxon>
        <taxon>Dikarya</taxon>
        <taxon>Ascomycota</taxon>
        <taxon>Pezizomycotina</taxon>
        <taxon>Dothideomycetes</taxon>
        <taxon>Pleosporomycetidae</taxon>
        <taxon>Venturiales</taxon>
        <taxon>Sympoventuriaceae</taxon>
        <taxon>Verruconis</taxon>
    </lineage>
</organism>
<dbReference type="PANTHER" id="PTHR36167:SF3">
    <property type="entry name" value="C2H2 FINGER DOMAIN TRANSCRIPTION FACTOR (EUROFUNG)-RELATED"/>
    <property type="match status" value="1"/>
</dbReference>
<protein>
    <recommendedName>
        <fullName evidence="4">Fungal N-terminal domain-containing protein</fullName>
    </recommendedName>
</protein>
<gene>
    <name evidence="2" type="ORF">PV09_00079</name>
</gene>
<dbReference type="EMBL" id="KN847529">
    <property type="protein sequence ID" value="KIW09143.1"/>
    <property type="molecule type" value="Genomic_DNA"/>
</dbReference>
<dbReference type="OrthoDB" id="1394818at2759"/>
<proteinExistence type="predicted"/>
<evidence type="ECO:0000313" key="3">
    <source>
        <dbReference type="Proteomes" id="UP000053259"/>
    </source>
</evidence>
<dbReference type="HOGENOM" id="CLU_863816_0_0_1"/>
<evidence type="ECO:0008006" key="4">
    <source>
        <dbReference type="Google" id="ProtNLM"/>
    </source>
</evidence>
<feature type="region of interest" description="Disordered" evidence="1">
    <location>
        <begin position="266"/>
        <end position="292"/>
    </location>
</feature>
<dbReference type="InParanoid" id="A0A0D2AR16"/>
<evidence type="ECO:0000313" key="2">
    <source>
        <dbReference type="EMBL" id="KIW09143.1"/>
    </source>
</evidence>
<dbReference type="GO" id="GO:0006355">
    <property type="term" value="P:regulation of DNA-templated transcription"/>
    <property type="evidence" value="ECO:0007669"/>
    <property type="project" value="InterPro"/>
</dbReference>
<name>A0A0D2AR16_9PEZI</name>
<dbReference type="PANTHER" id="PTHR36167">
    <property type="entry name" value="C2H2 FINGER DOMAIN TRANSCRIPTION FACTOR (EUROFUNG)-RELATED"/>
    <property type="match status" value="1"/>
</dbReference>
<dbReference type="VEuPathDB" id="FungiDB:PV09_00079"/>
<dbReference type="AlphaFoldDB" id="A0A0D2AR16"/>
<dbReference type="STRING" id="253628.A0A0D2AR16"/>
<accession>A0A0D2AR16</accession>